<feature type="transmembrane region" description="Helical" evidence="1">
    <location>
        <begin position="114"/>
        <end position="131"/>
    </location>
</feature>
<dbReference type="InterPro" id="IPR052529">
    <property type="entry name" value="Bact_Transport_Assoc"/>
</dbReference>
<keyword evidence="1" id="KW-0472">Membrane</keyword>
<reference evidence="3" key="2">
    <citation type="submission" date="2020-09" db="EMBL/GenBank/DDBJ databases">
        <authorList>
            <person name="Sun Q."/>
            <person name="Ohkuma M."/>
        </authorList>
    </citation>
    <scope>NUCLEOTIDE SEQUENCE</scope>
    <source>
        <strain evidence="3">JCM 3276</strain>
    </source>
</reference>
<keyword evidence="1" id="KW-0812">Transmembrane</keyword>
<feature type="domain" description="DUF418" evidence="2">
    <location>
        <begin position="221"/>
        <end position="377"/>
    </location>
</feature>
<dbReference type="RefSeq" id="WP_189210476.1">
    <property type="nucleotide sequence ID" value="NZ_BMRB01000002.1"/>
</dbReference>
<sequence>MPVATPSRLVRLDALRGFALVGILAVNVWAFATGYYGSGIADPAGDPVVQFAVSMFVETKFYLLFSFLFGYSFTLQMDAAARADAAFRPRMLRRHLGLAVIGVAHAVLLFPGDILTTYAVLGLVLLALRDISARRAVWLAIGLLLASGVLWTLLGVLDLLTPTPVDGAAAAARVAETVAAYQGTPATVVAEHLRQLPSTLALVVFVQAPSALAMFLLGFAAGKRQVLAEPWRHRTLWTWLLRAGLPIGLVGAAFYAYLTVHHPGSGAQTLAIGVTLLTAPLLTGGYVAALLRLFETRAATVFAPVGRVALSNYILQSVILSLVFTAYGLGLVGKLPYAAVAGLVVVIYAIQLALSALWLRSHRYGPLEWLLRAVTTGARPAAARPPALRP</sequence>
<feature type="transmembrane region" description="Helical" evidence="1">
    <location>
        <begin position="337"/>
        <end position="359"/>
    </location>
</feature>
<dbReference type="InterPro" id="IPR007349">
    <property type="entry name" value="DUF418"/>
</dbReference>
<organism evidence="3 4">
    <name type="scientific">Actinokineospora fastidiosa</name>
    <dbReference type="NCBI Taxonomy" id="1816"/>
    <lineage>
        <taxon>Bacteria</taxon>
        <taxon>Bacillati</taxon>
        <taxon>Actinomycetota</taxon>
        <taxon>Actinomycetes</taxon>
        <taxon>Pseudonocardiales</taxon>
        <taxon>Pseudonocardiaceae</taxon>
        <taxon>Actinokineospora</taxon>
    </lineage>
</organism>
<reference evidence="3" key="1">
    <citation type="journal article" date="2014" name="Int. J. Syst. Evol. Microbiol.">
        <title>Complete genome sequence of Corynebacterium casei LMG S-19264T (=DSM 44701T), isolated from a smear-ripened cheese.</title>
        <authorList>
            <consortium name="US DOE Joint Genome Institute (JGI-PGF)"/>
            <person name="Walter F."/>
            <person name="Albersmeier A."/>
            <person name="Kalinowski J."/>
            <person name="Ruckert C."/>
        </authorList>
    </citation>
    <scope>NUCLEOTIDE SEQUENCE</scope>
    <source>
        <strain evidence="3">JCM 3276</strain>
    </source>
</reference>
<feature type="transmembrane region" description="Helical" evidence="1">
    <location>
        <begin position="239"/>
        <end position="258"/>
    </location>
</feature>
<feature type="transmembrane region" description="Helical" evidence="1">
    <location>
        <begin position="200"/>
        <end position="219"/>
    </location>
</feature>
<feature type="transmembrane region" description="Helical" evidence="1">
    <location>
        <begin position="270"/>
        <end position="291"/>
    </location>
</feature>
<dbReference type="Pfam" id="PF04235">
    <property type="entry name" value="DUF418"/>
    <property type="match status" value="1"/>
</dbReference>
<name>A0A918GDI6_9PSEU</name>
<evidence type="ECO:0000313" key="3">
    <source>
        <dbReference type="EMBL" id="GGS29698.1"/>
    </source>
</evidence>
<dbReference type="PANTHER" id="PTHR30590">
    <property type="entry name" value="INNER MEMBRANE PROTEIN"/>
    <property type="match status" value="1"/>
</dbReference>
<evidence type="ECO:0000313" key="4">
    <source>
        <dbReference type="Proteomes" id="UP000660680"/>
    </source>
</evidence>
<accession>A0A918GDI6</accession>
<feature type="transmembrane region" description="Helical" evidence="1">
    <location>
        <begin position="48"/>
        <end position="71"/>
    </location>
</feature>
<dbReference type="PANTHER" id="PTHR30590:SF2">
    <property type="entry name" value="INNER MEMBRANE PROTEIN"/>
    <property type="match status" value="1"/>
</dbReference>
<dbReference type="EMBL" id="BMRB01000002">
    <property type="protein sequence ID" value="GGS29698.1"/>
    <property type="molecule type" value="Genomic_DNA"/>
</dbReference>
<feature type="transmembrane region" description="Helical" evidence="1">
    <location>
        <begin position="312"/>
        <end position="331"/>
    </location>
</feature>
<feature type="transmembrane region" description="Helical" evidence="1">
    <location>
        <begin position="92"/>
        <end position="108"/>
    </location>
</feature>
<feature type="transmembrane region" description="Helical" evidence="1">
    <location>
        <begin position="138"/>
        <end position="157"/>
    </location>
</feature>
<evidence type="ECO:0000256" key="1">
    <source>
        <dbReference type="SAM" id="Phobius"/>
    </source>
</evidence>
<comment type="caution">
    <text evidence="3">The sequence shown here is derived from an EMBL/GenBank/DDBJ whole genome shotgun (WGS) entry which is preliminary data.</text>
</comment>
<dbReference type="AlphaFoldDB" id="A0A918GDI6"/>
<dbReference type="Proteomes" id="UP000660680">
    <property type="component" value="Unassembled WGS sequence"/>
</dbReference>
<evidence type="ECO:0000259" key="2">
    <source>
        <dbReference type="Pfam" id="PF04235"/>
    </source>
</evidence>
<proteinExistence type="predicted"/>
<gene>
    <name evidence="3" type="ORF">GCM10010171_23800</name>
</gene>
<keyword evidence="1" id="KW-1133">Transmembrane helix</keyword>
<protein>
    <recommendedName>
        <fullName evidence="2">DUF418 domain-containing protein</fullName>
    </recommendedName>
</protein>
<keyword evidence="4" id="KW-1185">Reference proteome</keyword>
<feature type="transmembrane region" description="Helical" evidence="1">
    <location>
        <begin position="17"/>
        <end position="36"/>
    </location>
</feature>